<comment type="caution">
    <text evidence="1">The sequence shown here is derived from an EMBL/GenBank/DDBJ whole genome shotgun (WGS) entry which is preliminary data.</text>
</comment>
<proteinExistence type="predicted"/>
<keyword evidence="2" id="KW-1185">Reference proteome</keyword>
<protein>
    <submittedName>
        <fullName evidence="1">Uncharacterized protein</fullName>
    </submittedName>
</protein>
<dbReference type="EMBL" id="JBHHMI010000029">
    <property type="protein sequence ID" value="MFB5269333.1"/>
    <property type="molecule type" value="Genomic_DNA"/>
</dbReference>
<organism evidence="1 2">
    <name type="scientific">Paenibacillus enshidis</name>
    <dbReference type="NCBI Taxonomy" id="1458439"/>
    <lineage>
        <taxon>Bacteria</taxon>
        <taxon>Bacillati</taxon>
        <taxon>Bacillota</taxon>
        <taxon>Bacilli</taxon>
        <taxon>Bacillales</taxon>
        <taxon>Paenibacillaceae</taxon>
        <taxon>Paenibacillus</taxon>
    </lineage>
</organism>
<dbReference type="Proteomes" id="UP001580346">
    <property type="component" value="Unassembled WGS sequence"/>
</dbReference>
<name>A0ABV5AYM6_9BACL</name>
<sequence length="85" mass="9688">MFTYIGVIKYVYMAGVLVGARGFDYEYTSSQTVIETVVGQGNKVATLVFKVLDGELDKIIFDQDLDQWTFKDDGEVTYKKNEDEK</sequence>
<dbReference type="RefSeq" id="WP_375357605.1">
    <property type="nucleotide sequence ID" value="NZ_JBHHMI010000029.1"/>
</dbReference>
<accession>A0ABV5AYM6</accession>
<reference evidence="1 2" key="1">
    <citation type="submission" date="2024-09" db="EMBL/GenBank/DDBJ databases">
        <title>Paenibacillus zeirhizospherea sp. nov., isolated from surface of the maize (Zea mays) roots in a horticulture field, Hungary.</title>
        <authorList>
            <person name="Marton D."/>
            <person name="Farkas M."/>
            <person name="Bedics A."/>
            <person name="Toth E."/>
            <person name="Tancsics A."/>
            <person name="Boka K."/>
            <person name="Maroti G."/>
            <person name="Kriszt B."/>
            <person name="Cserhati M."/>
        </authorList>
    </citation>
    <scope>NUCLEOTIDE SEQUENCE [LARGE SCALE GENOMIC DNA]</scope>
    <source>
        <strain evidence="1 2">KCTC 33519</strain>
    </source>
</reference>
<evidence type="ECO:0000313" key="1">
    <source>
        <dbReference type="EMBL" id="MFB5269333.1"/>
    </source>
</evidence>
<gene>
    <name evidence="1" type="ORF">ACE41H_21465</name>
</gene>
<evidence type="ECO:0000313" key="2">
    <source>
        <dbReference type="Proteomes" id="UP001580346"/>
    </source>
</evidence>